<feature type="domain" description="Rho-GAP" evidence="2">
    <location>
        <begin position="1"/>
        <end position="94"/>
    </location>
</feature>
<dbReference type="InterPro" id="IPR008936">
    <property type="entry name" value="Rho_GTPase_activation_prot"/>
</dbReference>
<dbReference type="GO" id="GO:0030833">
    <property type="term" value="P:regulation of actin filament polymerization"/>
    <property type="evidence" value="ECO:0007669"/>
    <property type="project" value="TreeGrafter"/>
</dbReference>
<dbReference type="PANTHER" id="PTHR14963:SF4">
    <property type="entry name" value="RHO GTPASE-ACTIVATING PROTEIN 40"/>
    <property type="match status" value="1"/>
</dbReference>
<accession>A0A2Y9IPC5</accession>
<sequence>MACILQASAFSTCTPGACTLSCCPVLEKRELDMEGILRVLGSQARVKGMKQEGERDFSAGLSGWDKVHHSDTSHLLKRFIRECREPPDIHRTAQ</sequence>
<dbReference type="PROSITE" id="PS50238">
    <property type="entry name" value="RHOGAP"/>
    <property type="match status" value="1"/>
</dbReference>
<evidence type="ECO:0000259" key="2">
    <source>
        <dbReference type="PROSITE" id="PS50238"/>
    </source>
</evidence>
<dbReference type="STRING" id="391180.A0A2Y9IPC5"/>
<dbReference type="OrthoDB" id="27680at2759"/>
<dbReference type="PANTHER" id="PTHR14963">
    <property type="entry name" value="RHO GTPASE ACTIVATING PROTEIN 18,19-RELATED"/>
    <property type="match status" value="1"/>
</dbReference>
<gene>
    <name evidence="4" type="primary">LOC111141633</name>
</gene>
<dbReference type="Proteomes" id="UP000248482">
    <property type="component" value="Unplaced"/>
</dbReference>
<dbReference type="InterPro" id="IPR000198">
    <property type="entry name" value="RhoGAP_dom"/>
</dbReference>
<protein>
    <submittedName>
        <fullName evidence="4">Rho GTPase-activating protein 40</fullName>
    </submittedName>
</protein>
<dbReference type="GO" id="GO:0051056">
    <property type="term" value="P:regulation of small GTPase mediated signal transduction"/>
    <property type="evidence" value="ECO:0007669"/>
    <property type="project" value="TreeGrafter"/>
</dbReference>
<dbReference type="AlphaFoldDB" id="A0A2Y9IPC5"/>
<proteinExistence type="predicted"/>
<dbReference type="KEGG" id="elk:111141633"/>
<dbReference type="GO" id="GO:0005096">
    <property type="term" value="F:GTPase activator activity"/>
    <property type="evidence" value="ECO:0007669"/>
    <property type="project" value="UniProtKB-KW"/>
</dbReference>
<dbReference type="GeneID" id="111141633"/>
<dbReference type="SUPFAM" id="SSF48350">
    <property type="entry name" value="GTPase activation domain, GAP"/>
    <property type="match status" value="1"/>
</dbReference>
<organism evidence="3 4">
    <name type="scientific">Enhydra lutris kenyoni</name>
    <name type="common">northern sea otter</name>
    <dbReference type="NCBI Taxonomy" id="391180"/>
    <lineage>
        <taxon>Eukaryota</taxon>
        <taxon>Metazoa</taxon>
        <taxon>Chordata</taxon>
        <taxon>Craniata</taxon>
        <taxon>Vertebrata</taxon>
        <taxon>Euteleostomi</taxon>
        <taxon>Mammalia</taxon>
        <taxon>Eutheria</taxon>
        <taxon>Laurasiatheria</taxon>
        <taxon>Carnivora</taxon>
        <taxon>Caniformia</taxon>
        <taxon>Musteloidea</taxon>
        <taxon>Mustelidae</taxon>
        <taxon>Lutrinae</taxon>
        <taxon>Enhydra</taxon>
    </lineage>
</organism>
<keyword evidence="3" id="KW-1185">Reference proteome</keyword>
<keyword evidence="1" id="KW-0343">GTPase activation</keyword>
<reference evidence="4" key="1">
    <citation type="submission" date="2025-08" db="UniProtKB">
        <authorList>
            <consortium name="RefSeq"/>
        </authorList>
    </citation>
    <scope>IDENTIFICATION</scope>
    <source>
        <tissue evidence="4">Blood</tissue>
    </source>
</reference>
<dbReference type="Pfam" id="PF00620">
    <property type="entry name" value="RhoGAP"/>
    <property type="match status" value="1"/>
</dbReference>
<dbReference type="RefSeq" id="XP_022350061.1">
    <property type="nucleotide sequence ID" value="XM_022494353.1"/>
</dbReference>
<name>A0A2Y9IPC5_ENHLU</name>
<evidence type="ECO:0000313" key="3">
    <source>
        <dbReference type="Proteomes" id="UP000248482"/>
    </source>
</evidence>
<evidence type="ECO:0000313" key="4">
    <source>
        <dbReference type="RefSeq" id="XP_022350061.1"/>
    </source>
</evidence>
<dbReference type="Gene3D" id="1.10.555.10">
    <property type="entry name" value="Rho GTPase activation protein"/>
    <property type="match status" value="1"/>
</dbReference>
<evidence type="ECO:0000256" key="1">
    <source>
        <dbReference type="ARBA" id="ARBA00022468"/>
    </source>
</evidence>
<dbReference type="GO" id="GO:0007165">
    <property type="term" value="P:signal transduction"/>
    <property type="evidence" value="ECO:0007669"/>
    <property type="project" value="InterPro"/>
</dbReference>
<dbReference type="GO" id="GO:0005737">
    <property type="term" value="C:cytoplasm"/>
    <property type="evidence" value="ECO:0007669"/>
    <property type="project" value="TreeGrafter"/>
</dbReference>